<evidence type="ECO:0000313" key="3">
    <source>
        <dbReference type="EMBL" id="KAH0569923.1"/>
    </source>
</evidence>
<dbReference type="Gene3D" id="3.40.367.20">
    <property type="match status" value="1"/>
</dbReference>
<dbReference type="Proteomes" id="UP000018208">
    <property type="component" value="Unassembled WGS sequence"/>
</dbReference>
<gene>
    <name evidence="3" type="ORF">SS50377_27895</name>
</gene>
<keyword evidence="4" id="KW-1185">Reference proteome</keyword>
<dbReference type="EMBL" id="AUWU02000008">
    <property type="protein sequence ID" value="KAH0569923.1"/>
    <property type="molecule type" value="Genomic_DNA"/>
</dbReference>
<evidence type="ECO:0000313" key="4">
    <source>
        <dbReference type="Proteomes" id="UP000018208"/>
    </source>
</evidence>
<dbReference type="SUPFAM" id="SSF53067">
    <property type="entry name" value="Actin-like ATPase domain"/>
    <property type="match status" value="1"/>
</dbReference>
<dbReference type="InterPro" id="IPR043129">
    <property type="entry name" value="ATPase_NBD"/>
</dbReference>
<proteinExistence type="predicted"/>
<dbReference type="GeneID" id="94301918"/>
<dbReference type="Gene3D" id="3.30.420.40">
    <property type="match status" value="1"/>
</dbReference>
<dbReference type="OrthoDB" id="10251652at2759"/>
<accession>A0A9P8LKW9</accession>
<comment type="caution">
    <text evidence="3">The sequence shown here is derived from an EMBL/GenBank/DDBJ whole genome shotgun (WGS) entry which is preliminary data.</text>
</comment>
<dbReference type="PANTHER" id="PTHR47363">
    <property type="entry name" value="GLUCOKINASE"/>
    <property type="match status" value="1"/>
</dbReference>
<dbReference type="GO" id="GO:0004340">
    <property type="term" value="F:glucokinase activity"/>
    <property type="evidence" value="ECO:0007669"/>
    <property type="project" value="InterPro"/>
</dbReference>
<reference evidence="3 4" key="1">
    <citation type="journal article" date="2014" name="PLoS Genet.">
        <title>The Genome of Spironucleus salmonicida Highlights a Fish Pathogen Adapted to Fluctuating Environments.</title>
        <authorList>
            <person name="Xu F."/>
            <person name="Jerlstrom-Hultqvist J."/>
            <person name="Einarsson E."/>
            <person name="Astvaldsson A."/>
            <person name="Svard S.G."/>
            <person name="Andersson J.O."/>
        </authorList>
    </citation>
    <scope>NUCLEOTIDE SEQUENCE [LARGE SCALE GENOMIC DNA]</scope>
    <source>
        <strain evidence="3 4">ATCC 50377</strain>
    </source>
</reference>
<name>A0A9P8LKW9_9EUKA</name>
<dbReference type="Pfam" id="PF02685">
    <property type="entry name" value="Glucokinase"/>
    <property type="match status" value="1"/>
</dbReference>
<dbReference type="AlphaFoldDB" id="A0A9P8LKW9"/>
<organism evidence="3 4">
    <name type="scientific">Spironucleus salmonicida</name>
    <dbReference type="NCBI Taxonomy" id="348837"/>
    <lineage>
        <taxon>Eukaryota</taxon>
        <taxon>Metamonada</taxon>
        <taxon>Diplomonadida</taxon>
        <taxon>Hexamitidae</taxon>
        <taxon>Hexamitinae</taxon>
        <taxon>Spironucleus</taxon>
    </lineage>
</organism>
<dbReference type="GO" id="GO:0005524">
    <property type="term" value="F:ATP binding"/>
    <property type="evidence" value="ECO:0007669"/>
    <property type="project" value="InterPro"/>
</dbReference>
<dbReference type="GO" id="GO:0005536">
    <property type="term" value="F:D-glucose binding"/>
    <property type="evidence" value="ECO:0007669"/>
    <property type="project" value="InterPro"/>
</dbReference>
<keyword evidence="1" id="KW-0808">Transferase</keyword>
<dbReference type="RefSeq" id="XP_067760696.1">
    <property type="nucleotide sequence ID" value="XM_067911674.1"/>
</dbReference>
<dbReference type="KEGG" id="ssao:94301918"/>
<sequence length="361" mass="39271">MGCASPETVMNIVDKQALAYSCSDKDKYYLVGEIEGAKIRLAFVKNQNIMAKGRYLIDEHPTIVTALLKFMKKYDINKVNYCCLALAGLVEDGTCEMTNEHTNYVYDCQDFSVELNCPVSFINDFAAIGCGIQSHFWDQIQKEQFSRSAAASDTAVYLGAGSGLGLGFIVNGMVYPTEGGHMRYSAASEVEFALVAYLCHDLGTKHVSFERLLSGAGIGALYDFFSGRPISALAAFCGVESTDAREVREVLKADMRHNLKARYISEQSHSCEVAALVMRAFLTVLARFIAEVVALFDPARVIICGGIVAKNTHLLDAAMVGVLTGACAGRELTLVKDEEVSLFGCFAHIQRLDAGVTKAPQ</sequence>
<dbReference type="PANTHER" id="PTHR47363:SF1">
    <property type="entry name" value="GLUCOKINASE"/>
    <property type="match status" value="1"/>
</dbReference>
<evidence type="ECO:0000256" key="1">
    <source>
        <dbReference type="ARBA" id="ARBA00022679"/>
    </source>
</evidence>
<dbReference type="GO" id="GO:0006096">
    <property type="term" value="P:glycolytic process"/>
    <property type="evidence" value="ECO:0007669"/>
    <property type="project" value="InterPro"/>
</dbReference>
<protein>
    <submittedName>
        <fullName evidence="3">Glucokinase</fullName>
    </submittedName>
</protein>
<evidence type="ECO:0000256" key="2">
    <source>
        <dbReference type="ARBA" id="ARBA00022777"/>
    </source>
</evidence>
<dbReference type="InterPro" id="IPR003836">
    <property type="entry name" value="Glucokinase"/>
</dbReference>
<keyword evidence="2" id="KW-0418">Kinase</keyword>